<dbReference type="PANTHER" id="PTHR43245:SF51">
    <property type="entry name" value="SHORT CHAIN DEHYDROGENASE_REDUCTASE FAMILY 42E, MEMBER 2"/>
    <property type="match status" value="1"/>
</dbReference>
<dbReference type="InterPro" id="IPR002225">
    <property type="entry name" value="3Beta_OHSteriod_DH/Estase"/>
</dbReference>
<feature type="transmembrane region" description="Helical" evidence="3">
    <location>
        <begin position="6"/>
        <end position="24"/>
    </location>
</feature>
<sequence length="399" mass="43799">MDATTVTTVVVAAAVALVVAALLGRRRSKPGAAIPLPRSRPSKVETQKTGQAYLVIGGHGFLGSHIVEALLARGEEDVHIFDAVDSHLFKDEPNVSFIRGDILNEAHLYNACCDRDVVFHTAAMLNYWSRLQHDFELVNKVNYVGTKNIIEACHKTGVKKLLFPSSASIFVTSDTLRKPIRGLGEDKAVYPKDPLCHYTHTKMIAEKAVLAANDGPNGLLTGVIRPNAIYGPRDFFSKLIGTGYPGVGTLNNKQDYAYVENVVHGFLKLEEKLAPGSPAAGQAYFISDDAPVEYFKFASQFGRKFGHTFRIIPHYVATVLAHIVEFLARLTDGRLPLGQLTVLTPPTLVVSRAEYYFSVEKAKRDLGWRPLFTPDEGIDLSVRYYTAAAAPSPSDKKND</sequence>
<keyword evidence="3" id="KW-0472">Membrane</keyword>
<gene>
    <name evidence="5" type="ORF">ACA1_203130</name>
</gene>
<dbReference type="EMBL" id="KB008001">
    <property type="protein sequence ID" value="ELR16309.1"/>
    <property type="molecule type" value="Genomic_DNA"/>
</dbReference>
<dbReference type="Gene3D" id="3.40.50.720">
    <property type="entry name" value="NAD(P)-binding Rossmann-like Domain"/>
    <property type="match status" value="1"/>
</dbReference>
<dbReference type="RefSeq" id="XP_004338322.1">
    <property type="nucleotide sequence ID" value="XM_004338274.1"/>
</dbReference>
<name>L8GSY1_ACACF</name>
<dbReference type="InterPro" id="IPR036291">
    <property type="entry name" value="NAD(P)-bd_dom_sf"/>
</dbReference>
<evidence type="ECO:0000313" key="5">
    <source>
        <dbReference type="EMBL" id="ELR16309.1"/>
    </source>
</evidence>
<feature type="domain" description="3-beta hydroxysteroid dehydrogenase/isomerase" evidence="4">
    <location>
        <begin position="54"/>
        <end position="308"/>
    </location>
</feature>
<reference evidence="5 6" key="1">
    <citation type="journal article" date="2013" name="Genome Biol.">
        <title>Genome of Acanthamoeba castellanii highlights extensive lateral gene transfer and early evolution of tyrosine kinase signaling.</title>
        <authorList>
            <person name="Clarke M."/>
            <person name="Lohan A.J."/>
            <person name="Liu B."/>
            <person name="Lagkouvardos I."/>
            <person name="Roy S."/>
            <person name="Zafar N."/>
            <person name="Bertelli C."/>
            <person name="Schilde C."/>
            <person name="Kianianmomeni A."/>
            <person name="Burglin T.R."/>
            <person name="Frech C."/>
            <person name="Turcotte B."/>
            <person name="Kopec K.O."/>
            <person name="Synnott J.M."/>
            <person name="Choo C."/>
            <person name="Paponov I."/>
            <person name="Finkler A."/>
            <person name="Soon Heng Tan C."/>
            <person name="Hutchins A.P."/>
            <person name="Weinmeier T."/>
            <person name="Rattei T."/>
            <person name="Chu J.S."/>
            <person name="Gimenez G."/>
            <person name="Irimia M."/>
            <person name="Rigden D.J."/>
            <person name="Fitzpatrick D.A."/>
            <person name="Lorenzo-Morales J."/>
            <person name="Bateman A."/>
            <person name="Chiu C.H."/>
            <person name="Tang P."/>
            <person name="Hegemann P."/>
            <person name="Fromm H."/>
            <person name="Raoult D."/>
            <person name="Greub G."/>
            <person name="Miranda-Saavedra D."/>
            <person name="Chen N."/>
            <person name="Nash P."/>
            <person name="Ginger M.L."/>
            <person name="Horn M."/>
            <person name="Schaap P."/>
            <person name="Caler L."/>
            <person name="Loftus B."/>
        </authorList>
    </citation>
    <scope>NUCLEOTIDE SEQUENCE [LARGE SCALE GENOMIC DNA]</scope>
    <source>
        <strain evidence="5 6">Neff</strain>
    </source>
</reference>
<dbReference type="GeneID" id="14917049"/>
<dbReference type="Proteomes" id="UP000011083">
    <property type="component" value="Unassembled WGS sequence"/>
</dbReference>
<organism evidence="5 6">
    <name type="scientific">Acanthamoeba castellanii (strain ATCC 30010 / Neff)</name>
    <dbReference type="NCBI Taxonomy" id="1257118"/>
    <lineage>
        <taxon>Eukaryota</taxon>
        <taxon>Amoebozoa</taxon>
        <taxon>Discosea</taxon>
        <taxon>Longamoebia</taxon>
        <taxon>Centramoebida</taxon>
        <taxon>Acanthamoebidae</taxon>
        <taxon>Acanthamoeba</taxon>
    </lineage>
</organism>
<dbReference type="Pfam" id="PF01073">
    <property type="entry name" value="3Beta_HSD"/>
    <property type="match status" value="1"/>
</dbReference>
<proteinExistence type="inferred from homology"/>
<evidence type="ECO:0000256" key="2">
    <source>
        <dbReference type="ARBA" id="ARBA00023002"/>
    </source>
</evidence>
<dbReference type="KEGG" id="acan:ACA1_203130"/>
<dbReference type="InterPro" id="IPR050177">
    <property type="entry name" value="Lipid_A_modif_metabolic_enz"/>
</dbReference>
<dbReference type="PANTHER" id="PTHR43245">
    <property type="entry name" value="BIFUNCTIONAL POLYMYXIN RESISTANCE PROTEIN ARNA"/>
    <property type="match status" value="1"/>
</dbReference>
<dbReference type="SUPFAM" id="SSF51735">
    <property type="entry name" value="NAD(P)-binding Rossmann-fold domains"/>
    <property type="match status" value="1"/>
</dbReference>
<evidence type="ECO:0000259" key="4">
    <source>
        <dbReference type="Pfam" id="PF01073"/>
    </source>
</evidence>
<evidence type="ECO:0000256" key="1">
    <source>
        <dbReference type="ARBA" id="ARBA00009219"/>
    </source>
</evidence>
<keyword evidence="3" id="KW-1133">Transmembrane helix</keyword>
<dbReference type="OrthoDB" id="10058185at2759"/>
<keyword evidence="2 3" id="KW-0560">Oxidoreductase</keyword>
<dbReference type="GO" id="GO:0016616">
    <property type="term" value="F:oxidoreductase activity, acting on the CH-OH group of donors, NAD or NADP as acceptor"/>
    <property type="evidence" value="ECO:0007669"/>
    <property type="project" value="InterPro"/>
</dbReference>
<dbReference type="GO" id="GO:0006694">
    <property type="term" value="P:steroid biosynthetic process"/>
    <property type="evidence" value="ECO:0007669"/>
    <property type="project" value="InterPro"/>
</dbReference>
<protein>
    <submittedName>
        <fullName evidence="5">NAD dependent epimerase/dehydratase superfamily protein</fullName>
    </submittedName>
</protein>
<dbReference type="VEuPathDB" id="AmoebaDB:ACA1_203130"/>
<evidence type="ECO:0000313" key="6">
    <source>
        <dbReference type="Proteomes" id="UP000011083"/>
    </source>
</evidence>
<keyword evidence="6" id="KW-1185">Reference proteome</keyword>
<dbReference type="AlphaFoldDB" id="L8GSY1"/>
<accession>L8GSY1</accession>
<dbReference type="STRING" id="1257118.L8GSY1"/>
<keyword evidence="3" id="KW-0812">Transmembrane</keyword>
<comment type="similarity">
    <text evidence="1 3">Belongs to the 3-beta-HSD family.</text>
</comment>
<evidence type="ECO:0000256" key="3">
    <source>
        <dbReference type="RuleBase" id="RU004475"/>
    </source>
</evidence>